<feature type="domain" description="Peptidase M56" evidence="3">
    <location>
        <begin position="153"/>
        <end position="255"/>
    </location>
</feature>
<keyword evidence="1" id="KW-0813">Transport</keyword>
<keyword evidence="2" id="KW-1133">Transmembrane helix</keyword>
<protein>
    <submittedName>
        <fullName evidence="5">M56 family peptidase</fullName>
    </submittedName>
</protein>
<dbReference type="PANTHER" id="PTHR34978">
    <property type="entry name" value="POSSIBLE SENSOR-TRANSDUCER PROTEIN BLAR"/>
    <property type="match status" value="1"/>
</dbReference>
<dbReference type="GO" id="GO:0009279">
    <property type="term" value="C:cell outer membrane"/>
    <property type="evidence" value="ECO:0007669"/>
    <property type="project" value="UniProtKB-SubCell"/>
</dbReference>
<keyword evidence="1 2" id="KW-0812">Transmembrane</keyword>
<dbReference type="Pfam" id="PF07715">
    <property type="entry name" value="Plug"/>
    <property type="match status" value="1"/>
</dbReference>
<dbReference type="InterPro" id="IPR008756">
    <property type="entry name" value="Peptidase_M56"/>
</dbReference>
<comment type="caution">
    <text evidence="5">The sequence shown here is derived from an EMBL/GenBank/DDBJ whole genome shotgun (WGS) entry which is preliminary data.</text>
</comment>
<dbReference type="PANTHER" id="PTHR34978:SF3">
    <property type="entry name" value="SLR0241 PROTEIN"/>
    <property type="match status" value="1"/>
</dbReference>
<comment type="subcellular location">
    <subcellularLocation>
        <location evidence="1">Cell outer membrane</location>
        <topology evidence="1">Multi-pass membrane protein</topology>
    </subcellularLocation>
</comment>
<dbReference type="SUPFAM" id="SSF56935">
    <property type="entry name" value="Porins"/>
    <property type="match status" value="2"/>
</dbReference>
<keyword evidence="1 2" id="KW-0472">Membrane</keyword>
<name>A0A7C2RCB9_9FLAO</name>
<feature type="transmembrane region" description="Helical" evidence="2">
    <location>
        <begin position="95"/>
        <end position="120"/>
    </location>
</feature>
<evidence type="ECO:0000259" key="4">
    <source>
        <dbReference type="Pfam" id="PF07715"/>
    </source>
</evidence>
<feature type="transmembrane region" description="Helical" evidence="2">
    <location>
        <begin position="265"/>
        <end position="284"/>
    </location>
</feature>
<dbReference type="InterPro" id="IPR037066">
    <property type="entry name" value="Plug_dom_sf"/>
</dbReference>
<evidence type="ECO:0000256" key="1">
    <source>
        <dbReference type="PROSITE-ProRule" id="PRU01360"/>
    </source>
</evidence>
<organism evidence="5">
    <name type="scientific">Salinimicrobium catena</name>
    <dbReference type="NCBI Taxonomy" id="390640"/>
    <lineage>
        <taxon>Bacteria</taxon>
        <taxon>Pseudomonadati</taxon>
        <taxon>Bacteroidota</taxon>
        <taxon>Flavobacteriia</taxon>
        <taxon>Flavobacteriales</taxon>
        <taxon>Flavobacteriaceae</taxon>
        <taxon>Salinimicrobium</taxon>
    </lineage>
</organism>
<dbReference type="Proteomes" id="UP000885753">
    <property type="component" value="Unassembled WGS sequence"/>
</dbReference>
<dbReference type="Gene3D" id="2.170.130.10">
    <property type="entry name" value="TonB-dependent receptor, plug domain"/>
    <property type="match status" value="2"/>
</dbReference>
<feature type="transmembrane region" description="Helical" evidence="2">
    <location>
        <begin position="6"/>
        <end position="25"/>
    </location>
</feature>
<comment type="similarity">
    <text evidence="1">Belongs to the TonB-dependent receptor family.</text>
</comment>
<feature type="domain" description="TonB-dependent receptor plug" evidence="4">
    <location>
        <begin position="528"/>
        <end position="592"/>
    </location>
</feature>
<dbReference type="EMBL" id="DSEE01000194">
    <property type="protein sequence ID" value="HER40092.1"/>
    <property type="molecule type" value="Genomic_DNA"/>
</dbReference>
<dbReference type="CDD" id="cd07341">
    <property type="entry name" value="M56_BlaR1_MecR1_like"/>
    <property type="match status" value="1"/>
</dbReference>
<keyword evidence="1" id="KW-1134">Transmembrane beta strand</keyword>
<dbReference type="InterPro" id="IPR052173">
    <property type="entry name" value="Beta-lactam_resp_regulator"/>
</dbReference>
<accession>A0A7C2RCB9</accession>
<evidence type="ECO:0000313" key="5">
    <source>
        <dbReference type="EMBL" id="HER40092.1"/>
    </source>
</evidence>
<feature type="transmembrane region" description="Helical" evidence="2">
    <location>
        <begin position="37"/>
        <end position="59"/>
    </location>
</feature>
<evidence type="ECO:0000256" key="2">
    <source>
        <dbReference type="SAM" id="Phobius"/>
    </source>
</evidence>
<keyword evidence="1" id="KW-0998">Cell outer membrane</keyword>
<dbReference type="PROSITE" id="PS52016">
    <property type="entry name" value="TONB_DEPENDENT_REC_3"/>
    <property type="match status" value="1"/>
</dbReference>
<evidence type="ECO:0000259" key="3">
    <source>
        <dbReference type="Pfam" id="PF05569"/>
    </source>
</evidence>
<gene>
    <name evidence="5" type="ORF">ENO10_02625</name>
</gene>
<reference evidence="5" key="1">
    <citation type="journal article" date="2020" name="mSystems">
        <title>Genome- and Community-Level Interaction Insights into Carbon Utilization and Element Cycling Functions of Hydrothermarchaeota in Hydrothermal Sediment.</title>
        <authorList>
            <person name="Zhou Z."/>
            <person name="Liu Y."/>
            <person name="Xu W."/>
            <person name="Pan J."/>
            <person name="Luo Z.H."/>
            <person name="Li M."/>
        </authorList>
    </citation>
    <scope>NUCLEOTIDE SEQUENCE [LARGE SCALE GENOMIC DNA]</scope>
    <source>
        <strain evidence="5">SpSt-1235</strain>
    </source>
</reference>
<dbReference type="InterPro" id="IPR012910">
    <property type="entry name" value="Plug_dom"/>
</dbReference>
<dbReference type="InterPro" id="IPR039426">
    <property type="entry name" value="TonB-dep_rcpt-like"/>
</dbReference>
<proteinExistence type="inferred from homology"/>
<sequence length="600" mass="67378">MEEAIVHLLKSAGLMTLFYAGYFFLLKNDTSFKTNRFFLLAGIITSILLPFLEITQKIIVENTDKAFLPENFSAEAFTTAAARPEAFGWWQISGILYLAGLSFFLLKFFLELFSLLKIILTQKTIRKHSYCLIHKSGSHPFSFFRYIILDPGQHSPREIDLILKHEQAHVRQGHSIDQLLATLFAYLLWFHPLAWLYRKGVVQNLEYLADREVVSTQDSKKEYQKTLLKISIGGAQFALTNLFYQSLIKKRIIMLNKNTTKKSNFWKTGILLPLLALFIFFFNVKTEAQEKESSTVQGSETEITAYITKTSDKKSLNAFKKLFQKKGIELKFDDVNFEDGILTSISVSFKKPSGTNGNLSLNNPEGISPLMLYTDGEIFTMTPVNSVAKEVASKTTGSQLSKPTGFETQKISIQKEPEDVIAVEEGMNALEKENVNGKIYSVQETEPLVVINGVERQSINSSEVNPSNIKEIKILKGEGAVEKYGKGAENGAVEIALKSEGELQEKTFSSETNSEPVTLRMSKIRFKERKKLSVRDVGSAEPYVSNRLYVVDGKIMDSDFDPDSIAPEDIESINVLKGEKATAKYGKKASDGAIEITIKE</sequence>
<dbReference type="Pfam" id="PF05569">
    <property type="entry name" value="Peptidase_M56"/>
    <property type="match status" value="1"/>
</dbReference>
<dbReference type="AlphaFoldDB" id="A0A7C2RCB9"/>